<dbReference type="InterPro" id="IPR017946">
    <property type="entry name" value="PLC-like_Pdiesterase_TIM-brl"/>
</dbReference>
<dbReference type="InterPro" id="IPR011050">
    <property type="entry name" value="Pectin_lyase_fold/virulence"/>
</dbReference>
<dbReference type="SUPFAM" id="SSF51126">
    <property type="entry name" value="Pectin lyase-like"/>
    <property type="match status" value="1"/>
</dbReference>
<organism evidence="1 2">
    <name type="scientific">Symplocastrum torsivum CPER-KK1</name>
    <dbReference type="NCBI Taxonomy" id="450513"/>
    <lineage>
        <taxon>Bacteria</taxon>
        <taxon>Bacillati</taxon>
        <taxon>Cyanobacteriota</taxon>
        <taxon>Cyanophyceae</taxon>
        <taxon>Oscillatoriophycideae</taxon>
        <taxon>Oscillatoriales</taxon>
        <taxon>Microcoleaceae</taxon>
        <taxon>Symplocastrum</taxon>
    </lineage>
</organism>
<evidence type="ECO:0000313" key="2">
    <source>
        <dbReference type="Proteomes" id="UP000753908"/>
    </source>
</evidence>
<evidence type="ECO:0000313" key="1">
    <source>
        <dbReference type="EMBL" id="MBW4546834.1"/>
    </source>
</evidence>
<sequence length="945" mass="108062">MAQELGTAIAISNLDLSKSNRRSPIPGLPDWSKAGYREGQALPSDSDIAYRITADELREKYNVIPNSSDSSEGLQKAIDFVKDNWSPKASFNRLCLIELPSGTINISRQIYVDANYLIIRGQGNNPSSPTSTKIVFRPDENTRYDKLSADGTRWDQDRMRIENQKDGNGGWIWPGRGAFRVQVRDVHDRYQDEHKNAPANRKDIYEGSVNFHWRAGLEVLQTNNYAAERGDTVIPLDNSGQNSDRMSSLQNGKFLWVQVPITAWMYKAWGAKAGHYKHFYMFDQVFKIIAVDKDNKRVTIDKPLEFHVWKNSTIDGFELIGDGKSYASKVTPLNMVEGVGFERFYLTQDMTNIPKLGGGMYNLKPEDALHNYGNLAPEYAMHGIVFKWAANCWVRNIHTFMTGSHPIVTEVAKNLQIQNNFLQGAWNKGKGGNGYLRGSRVWDSLYHNNILRDLRHFTFQWSASNNVAIGNDLDCDLNLHGGWERRNLFELNTVRVPYKHAPGECTVNCGGEGGEQDTGQWYPIWWGAGEKASKWSGATGPQNVFFNNILQKQHNGDQLGDDAPYEDYSHYYISNGSKAHTIFQFGWDRDTPNGSNWEHLSKGGVKISDWAGNETVDFSLAPQTGINALRTDSSVSLFLKEHRPSQPRNERYNERCYLCTHNSFTNKDADWILTCQSMSIAKQLKEGVRALMLDIYYKEPSSMDVMGAIPEKGVYLLHGADGVWVRGSTYTVPSQRLYQALNDVVLFIKSNPGQIVTIFLEDYTNTNELKDELEKIEGLKELIYDPDNDEKWRVKDKKAWPLISDMIEWNKRLVIFSQPKNHNNEVEKFGVAFQQHYTKENHWSIGWFGTKSECPSRWDNGKYVDADYPKLFVFNHFRDLPDYTNAVKDNDYQEIIERIDNQCSPLVKQLPNFVAVDFFELPLNEANAQNAVNELNRRWEDFSQS</sequence>
<dbReference type="Gene3D" id="3.20.20.190">
    <property type="entry name" value="Phosphatidylinositol (PI) phosphodiesterase"/>
    <property type="match status" value="1"/>
</dbReference>
<dbReference type="PANTHER" id="PTHR13593:SF140">
    <property type="entry name" value="PLC-LIKE PHOSPHODIESTERASE"/>
    <property type="match status" value="1"/>
</dbReference>
<dbReference type="SUPFAM" id="SSF51695">
    <property type="entry name" value="PLC-like phosphodiesterases"/>
    <property type="match status" value="1"/>
</dbReference>
<name>A0A951PQC8_9CYAN</name>
<dbReference type="Pfam" id="PF26178">
    <property type="entry name" value="PI-PLC_cat"/>
    <property type="match status" value="1"/>
</dbReference>
<dbReference type="GO" id="GO:0006629">
    <property type="term" value="P:lipid metabolic process"/>
    <property type="evidence" value="ECO:0007669"/>
    <property type="project" value="InterPro"/>
</dbReference>
<dbReference type="EMBL" id="JAHHIF010000030">
    <property type="protein sequence ID" value="MBW4546834.1"/>
    <property type="molecule type" value="Genomic_DNA"/>
</dbReference>
<dbReference type="InterPro" id="IPR051057">
    <property type="entry name" value="PI-PLC_domain"/>
</dbReference>
<protein>
    <submittedName>
        <fullName evidence="1">Uncharacterized protein</fullName>
    </submittedName>
</protein>
<reference evidence="1" key="1">
    <citation type="submission" date="2021-05" db="EMBL/GenBank/DDBJ databases">
        <authorList>
            <person name="Pietrasiak N."/>
            <person name="Ward R."/>
            <person name="Stajich J.E."/>
            <person name="Kurbessoian T."/>
        </authorList>
    </citation>
    <scope>NUCLEOTIDE SEQUENCE</scope>
    <source>
        <strain evidence="1">CPER-KK1</strain>
    </source>
</reference>
<gene>
    <name evidence="1" type="ORF">KME25_20675</name>
</gene>
<reference evidence="1" key="2">
    <citation type="journal article" date="2022" name="Microbiol. Resour. Announc.">
        <title>Metagenome Sequencing to Explore Phylogenomics of Terrestrial Cyanobacteria.</title>
        <authorList>
            <person name="Ward R.D."/>
            <person name="Stajich J.E."/>
            <person name="Johansen J.R."/>
            <person name="Huntemann M."/>
            <person name="Clum A."/>
            <person name="Foster B."/>
            <person name="Foster B."/>
            <person name="Roux S."/>
            <person name="Palaniappan K."/>
            <person name="Varghese N."/>
            <person name="Mukherjee S."/>
            <person name="Reddy T.B.K."/>
            <person name="Daum C."/>
            <person name="Copeland A."/>
            <person name="Chen I.A."/>
            <person name="Ivanova N.N."/>
            <person name="Kyrpides N.C."/>
            <person name="Shapiro N."/>
            <person name="Eloe-Fadrosh E.A."/>
            <person name="Pietrasiak N."/>
        </authorList>
    </citation>
    <scope>NUCLEOTIDE SEQUENCE</scope>
    <source>
        <strain evidence="1">CPER-KK1</strain>
    </source>
</reference>
<accession>A0A951PQC8</accession>
<dbReference type="AlphaFoldDB" id="A0A951PQC8"/>
<comment type="caution">
    <text evidence="1">The sequence shown here is derived from an EMBL/GenBank/DDBJ whole genome shotgun (WGS) entry which is preliminary data.</text>
</comment>
<dbReference type="GO" id="GO:0008081">
    <property type="term" value="F:phosphoric diester hydrolase activity"/>
    <property type="evidence" value="ECO:0007669"/>
    <property type="project" value="InterPro"/>
</dbReference>
<proteinExistence type="predicted"/>
<dbReference type="Proteomes" id="UP000753908">
    <property type="component" value="Unassembled WGS sequence"/>
</dbReference>
<dbReference type="PANTHER" id="PTHR13593">
    <property type="match status" value="1"/>
</dbReference>